<evidence type="ECO:0000313" key="1">
    <source>
        <dbReference type="EMBL" id="KAL0056522.1"/>
    </source>
</evidence>
<name>A0ABR2Z4V9_9AGAR</name>
<dbReference type="EMBL" id="JBBXMP010001554">
    <property type="protein sequence ID" value="KAL0056522.1"/>
    <property type="molecule type" value="Genomic_DNA"/>
</dbReference>
<organism evidence="1 2">
    <name type="scientific">Marasmius tenuissimus</name>
    <dbReference type="NCBI Taxonomy" id="585030"/>
    <lineage>
        <taxon>Eukaryota</taxon>
        <taxon>Fungi</taxon>
        <taxon>Dikarya</taxon>
        <taxon>Basidiomycota</taxon>
        <taxon>Agaricomycotina</taxon>
        <taxon>Agaricomycetes</taxon>
        <taxon>Agaricomycetidae</taxon>
        <taxon>Agaricales</taxon>
        <taxon>Marasmiineae</taxon>
        <taxon>Marasmiaceae</taxon>
        <taxon>Marasmius</taxon>
    </lineage>
</organism>
<reference evidence="1 2" key="1">
    <citation type="submission" date="2024-05" db="EMBL/GenBank/DDBJ databases">
        <title>A draft genome resource for the thread blight pathogen Marasmius tenuissimus strain MS-2.</title>
        <authorList>
            <person name="Yulfo-Soto G.E."/>
            <person name="Baruah I.K."/>
            <person name="Amoako-Attah I."/>
            <person name="Bukari Y."/>
            <person name="Meinhardt L.W."/>
            <person name="Bailey B.A."/>
            <person name="Cohen S.P."/>
        </authorList>
    </citation>
    <scope>NUCLEOTIDE SEQUENCE [LARGE SCALE GENOMIC DNA]</scope>
    <source>
        <strain evidence="1 2">MS-2</strain>
    </source>
</reference>
<proteinExistence type="predicted"/>
<accession>A0ABR2Z4V9</accession>
<comment type="caution">
    <text evidence="1">The sequence shown here is derived from an EMBL/GenBank/DDBJ whole genome shotgun (WGS) entry which is preliminary data.</text>
</comment>
<protein>
    <submittedName>
        <fullName evidence="1">Uncharacterized protein</fullName>
    </submittedName>
</protein>
<dbReference type="Proteomes" id="UP001437256">
    <property type="component" value="Unassembled WGS sequence"/>
</dbReference>
<evidence type="ECO:0000313" key="2">
    <source>
        <dbReference type="Proteomes" id="UP001437256"/>
    </source>
</evidence>
<sequence>MTFYGVPSYFFPAPKAHLSLPHLISKFEESSSLLDFDFVQFFNCSDAQTPPTEEYRVFTTKVHTDKTFSQYQLDLSELEFK</sequence>
<feature type="non-terminal residue" evidence="1">
    <location>
        <position position="81"/>
    </location>
</feature>
<gene>
    <name evidence="1" type="ORF">AAF712_016873</name>
</gene>
<keyword evidence="2" id="KW-1185">Reference proteome</keyword>